<feature type="compositionally biased region" description="Gly residues" evidence="2">
    <location>
        <begin position="57"/>
        <end position="80"/>
    </location>
</feature>
<organism evidence="4 5">
    <name type="scientific">Plasmodium malariae</name>
    <dbReference type="NCBI Taxonomy" id="5858"/>
    <lineage>
        <taxon>Eukaryota</taxon>
        <taxon>Sar</taxon>
        <taxon>Alveolata</taxon>
        <taxon>Apicomplexa</taxon>
        <taxon>Aconoidasida</taxon>
        <taxon>Haemosporida</taxon>
        <taxon>Plasmodiidae</taxon>
        <taxon>Plasmodium</taxon>
        <taxon>Plasmodium (Plasmodium)</taxon>
    </lineage>
</organism>
<dbReference type="EMBL" id="LT594492">
    <property type="protein sequence ID" value="SBT70546.1"/>
    <property type="molecule type" value="Genomic_DNA"/>
</dbReference>
<name>A0A1C3KAL3_PLAMA</name>
<feature type="compositionally biased region" description="Polar residues" evidence="2">
    <location>
        <begin position="162"/>
        <end position="184"/>
    </location>
</feature>
<evidence type="ECO:0000313" key="4">
    <source>
        <dbReference type="EMBL" id="SBT70546.1"/>
    </source>
</evidence>
<feature type="compositionally biased region" description="Low complexity" evidence="2">
    <location>
        <begin position="258"/>
        <end position="268"/>
    </location>
</feature>
<feature type="compositionally biased region" description="Low complexity" evidence="2">
    <location>
        <begin position="81"/>
        <end position="102"/>
    </location>
</feature>
<dbReference type="PANTHER" id="PTHR45733">
    <property type="entry name" value="FORMIN-J"/>
    <property type="match status" value="1"/>
</dbReference>
<dbReference type="Proteomes" id="UP000219799">
    <property type="component" value="Chromosome 4"/>
</dbReference>
<gene>
    <name evidence="4" type="primary">PmlGA01_040009000</name>
    <name evidence="4" type="ORF">PMLGA01_040009000</name>
</gene>
<feature type="region of interest" description="Disordered" evidence="2">
    <location>
        <begin position="1"/>
        <end position="114"/>
    </location>
</feature>
<evidence type="ECO:0000259" key="3">
    <source>
        <dbReference type="Pfam" id="PF04818"/>
    </source>
</evidence>
<dbReference type="Pfam" id="PF04818">
    <property type="entry name" value="CID"/>
    <property type="match status" value="1"/>
</dbReference>
<dbReference type="InterPro" id="IPR051144">
    <property type="entry name" value="Formin_homology_domain"/>
</dbReference>
<evidence type="ECO:0000256" key="2">
    <source>
        <dbReference type="SAM" id="MobiDB-lite"/>
    </source>
</evidence>
<feature type="compositionally biased region" description="Pro residues" evidence="2">
    <location>
        <begin position="636"/>
        <end position="648"/>
    </location>
</feature>
<feature type="region of interest" description="Disordered" evidence="2">
    <location>
        <begin position="147"/>
        <end position="268"/>
    </location>
</feature>
<feature type="compositionally biased region" description="Basic and acidic residues" evidence="2">
    <location>
        <begin position="38"/>
        <end position="51"/>
    </location>
</feature>
<feature type="compositionally biased region" description="Basic residues" evidence="2">
    <location>
        <begin position="1"/>
        <end position="11"/>
    </location>
</feature>
<dbReference type="AlphaFoldDB" id="A0A1C3KAL3"/>
<feature type="coiled-coil region" evidence="1">
    <location>
        <begin position="430"/>
        <end position="457"/>
    </location>
</feature>
<reference evidence="4 5" key="1">
    <citation type="submission" date="2016-06" db="EMBL/GenBank/DDBJ databases">
        <authorList>
            <consortium name="Pathogen Informatics"/>
        </authorList>
    </citation>
    <scope>NUCLEOTIDE SEQUENCE [LARGE SCALE GENOMIC DNA]</scope>
    <source>
        <strain evidence="4">PmlGA01</strain>
    </source>
</reference>
<proteinExistence type="predicted"/>
<feature type="domain" description="CID" evidence="3">
    <location>
        <begin position="437"/>
        <end position="555"/>
    </location>
</feature>
<sequence length="988" mass="112982">MNRKTRTHNNYKNKNSNDDKVDYKTDSAKYGRSSRKCSRSDEEDKRKEHNYAKSGSSSGGRRSGSSSGGRRSGSSSGGRRSGSSSGGRRSSSCSIGSISGRGYTNQSSTEGNGKYGMKYKYKEEHNYNKYNNDNRYSYMNDVRDKVNTKKSSDNKHMRRGTKVSTNNSDDYNKFSRGQNHNQVYNNNSNNNNNNNSNNNSNNNNSNNNNSNNNSNNSNSNNNNSNNNSNNSNSNNNNSNNNSNNNNNTSSNLYSGYENNNGMHNNYNSNVEDNNAYNINANFEGKVNGEFAVSHGERQQDPFGNDPYEEMGKNNINYGGNYSNNYNGYDNYSRDYRNDNPSTTRGGICYTNSFNGTYMNSYDNNDRHDYHDDCDYRYGYYHPYEPSAPMGNDLNAVDVNNKNSGEKANDAVDGSFNGSHINVNDEIHDLNEEEKCCLEDLLRRCEESRKESSNSMNEWMLKRCDRLNNCKYISCYFYNKILKCVIFKNKLNLIFAYHELLRHLTLHSKKEELAEFKIYMNPIIQDAYTCAYYKDQNAINVLLQMVYKWKELQINNFQETKILLNIFHYDSTGSSIAISNTGFNKNMMHPSSNLDNKNKNRDYYLNIGTNGPNKYLSNSSFHGKHHFHNKNFQSRDIPPPPPTAPPVGPPAGQHSVPPASFHSVHASSVAPPPPPAVPSSDFSKPPYLYDKYNKNEMGEYKQNYITNVVVEKDTSKNVEDITVGFLATLLKFISKKGKKLQNPLVPYTPIEISYTYQTPPSTTTSEKLNEKINDFYDELQHIINDTDVDSSDMSDTNDKMNAYENYKKLKKMKRMEKLKNMEKMKSGQDKMGNIKKNWGKEKIGKADEVVMGELMKSEEKGKLGNQENNYHLADDEKEEQNYSSDDTNTTFSSIELLDNSMIELINDSNDKLRKNKKSKNVNFSQIAIENAQNWNEDSTPVVPNFEFYSLADMAEPNEQDVFEKYRRNKAYVYHEAIAQKFYDIKGKEI</sequence>
<evidence type="ECO:0000313" key="5">
    <source>
        <dbReference type="Proteomes" id="UP000219799"/>
    </source>
</evidence>
<feature type="compositionally biased region" description="Low complexity" evidence="2">
    <location>
        <begin position="185"/>
        <end position="251"/>
    </location>
</feature>
<dbReference type="VEuPathDB" id="PlasmoDB:PmUG01_04016900"/>
<feature type="region of interest" description="Disordered" evidence="2">
    <location>
        <begin position="626"/>
        <end position="683"/>
    </location>
</feature>
<evidence type="ECO:0000256" key="1">
    <source>
        <dbReference type="SAM" id="Coils"/>
    </source>
</evidence>
<dbReference type="InterPro" id="IPR006569">
    <property type="entry name" value="CID_dom"/>
</dbReference>
<feature type="compositionally biased region" description="Low complexity" evidence="2">
    <location>
        <begin position="656"/>
        <end position="668"/>
    </location>
</feature>
<protein>
    <recommendedName>
        <fullName evidence="3">CID domain-containing protein</fullName>
    </recommendedName>
</protein>
<accession>A0A1C3KAL3</accession>
<keyword evidence="1" id="KW-0175">Coiled coil</keyword>
<feature type="compositionally biased region" description="Basic and acidic residues" evidence="2">
    <location>
        <begin position="15"/>
        <end position="29"/>
    </location>
</feature>